<dbReference type="RefSeq" id="WP_183306097.1">
    <property type="nucleotide sequence ID" value="NZ_JACIEP010000003.1"/>
</dbReference>
<reference evidence="3 4" key="1">
    <citation type="submission" date="2020-08" db="EMBL/GenBank/DDBJ databases">
        <title>Genomic Encyclopedia of Type Strains, Phase IV (KMG-IV): sequencing the most valuable type-strain genomes for metagenomic binning, comparative biology and taxonomic classification.</title>
        <authorList>
            <person name="Goeker M."/>
        </authorList>
    </citation>
    <scope>NUCLEOTIDE SEQUENCE [LARGE SCALE GENOMIC DNA]</scope>
    <source>
        <strain evidence="3 4">DSM 104969</strain>
    </source>
</reference>
<evidence type="ECO:0000259" key="2">
    <source>
        <dbReference type="Pfam" id="PF05569"/>
    </source>
</evidence>
<feature type="transmembrane region" description="Helical" evidence="1">
    <location>
        <begin position="264"/>
        <end position="281"/>
    </location>
</feature>
<dbReference type="InterPro" id="IPR008756">
    <property type="entry name" value="Peptidase_M56"/>
</dbReference>
<feature type="domain" description="Peptidase M56" evidence="2">
    <location>
        <begin position="67"/>
        <end position="214"/>
    </location>
</feature>
<comment type="caution">
    <text evidence="3">The sequence shown here is derived from an EMBL/GenBank/DDBJ whole genome shotgun (WGS) entry which is preliminary data.</text>
</comment>
<evidence type="ECO:0000313" key="4">
    <source>
        <dbReference type="Proteomes" id="UP000555103"/>
    </source>
</evidence>
<protein>
    <submittedName>
        <fullName evidence="3">TonB-dependent SusC/RagA subfamily outer membrane receptor</fullName>
    </submittedName>
</protein>
<dbReference type="PANTHER" id="PTHR34978">
    <property type="entry name" value="POSSIBLE SENSOR-TRANSDUCER PROTEIN BLAR"/>
    <property type="match status" value="1"/>
</dbReference>
<keyword evidence="1" id="KW-0472">Membrane</keyword>
<dbReference type="Proteomes" id="UP000555103">
    <property type="component" value="Unassembled WGS sequence"/>
</dbReference>
<dbReference type="InterPro" id="IPR037066">
    <property type="entry name" value="Plug_dom_sf"/>
</dbReference>
<dbReference type="InterPro" id="IPR052173">
    <property type="entry name" value="Beta-lactam_resp_regulator"/>
</dbReference>
<evidence type="ECO:0000256" key="1">
    <source>
        <dbReference type="SAM" id="Phobius"/>
    </source>
</evidence>
<keyword evidence="1" id="KW-1133">Transmembrane helix</keyword>
<accession>A0A840CRI8</accession>
<dbReference type="Pfam" id="PF05569">
    <property type="entry name" value="Peptidase_M56"/>
    <property type="match status" value="1"/>
</dbReference>
<name>A0A840CRI8_9BACT</name>
<proteinExistence type="predicted"/>
<feature type="transmembrane region" description="Helical" evidence="1">
    <location>
        <begin position="87"/>
        <end position="107"/>
    </location>
</feature>
<feature type="transmembrane region" description="Helical" evidence="1">
    <location>
        <begin position="6"/>
        <end position="25"/>
    </location>
</feature>
<dbReference type="CDD" id="cd07341">
    <property type="entry name" value="M56_BlaR1_MecR1_like"/>
    <property type="match status" value="1"/>
</dbReference>
<dbReference type="PANTHER" id="PTHR34978:SF3">
    <property type="entry name" value="SLR0241 PROTEIN"/>
    <property type="match status" value="1"/>
</dbReference>
<dbReference type="SUPFAM" id="SSF56935">
    <property type="entry name" value="Porins"/>
    <property type="match status" value="1"/>
</dbReference>
<gene>
    <name evidence="3" type="ORF">GGR21_001041</name>
</gene>
<keyword evidence="4" id="KW-1185">Reference proteome</keyword>
<evidence type="ECO:0000313" key="3">
    <source>
        <dbReference type="EMBL" id="MBB4035152.1"/>
    </source>
</evidence>
<sequence>MESFIIYIAKSGIWTGIFLVIYVLFLRKTTFFRFNRFFLIAGFIASLILPAINYTYDVVISIPLLPIEDRIPAMAQSVASSPAIDTWSVLFVLYVLGMLVLLIRNVCSYHRLKQYITNGERLDAKEYKLIESDIVKFPFTVLNFILINTNRLSSAEKELILKHEITHIRQKHWIDLIAGECMLLLQWFNPLIWIYVYLLKENHEYLADKAVLDSGVSPALYQAVLINQEFQGPVFSFSNSFNYSKPLNRLSMMKKAKSASWKRLAALMIIPVSGLFLWASAEPRYIIEQTSFDFGEYLAGKDTVDLHMNIESSDSTQKVYYFRIGDTTSIDNSIVRTKVFTVSKDKESKFFVDGVKGDSADIQEFEFKNINYHDSLYEVKAKNGIMVLTTNKLNGKPVRVQTQLIRKSTDSISENEGVGHFLSNVRIIPKGNASGKVSSSTMTLRGDTINIRVKNTSSIPRDKPLVILDGKKISYDKMNEIAPNTIDNISVLKDKSAIDVYGEDGKNGVIIIHTKEYVKENPSSEKVSKVKVIGYGSMSKINKDLQLDKPLLIIDGKEEPDKSIDSLDAKDIKSMHVYKGEEAIKKYGDKGKNGVIVIITE</sequence>
<dbReference type="EMBL" id="JACIEP010000003">
    <property type="protein sequence ID" value="MBB4035152.1"/>
    <property type="molecule type" value="Genomic_DNA"/>
</dbReference>
<keyword evidence="1" id="KW-0812">Transmembrane</keyword>
<dbReference type="Gene3D" id="2.170.130.10">
    <property type="entry name" value="TonB-dependent receptor, plug domain"/>
    <property type="match status" value="2"/>
</dbReference>
<organism evidence="3 4">
    <name type="scientific">Dysgonomonas hofstadii</name>
    <dbReference type="NCBI Taxonomy" id="637886"/>
    <lineage>
        <taxon>Bacteria</taxon>
        <taxon>Pseudomonadati</taxon>
        <taxon>Bacteroidota</taxon>
        <taxon>Bacteroidia</taxon>
        <taxon>Bacteroidales</taxon>
        <taxon>Dysgonomonadaceae</taxon>
        <taxon>Dysgonomonas</taxon>
    </lineage>
</organism>
<feature type="transmembrane region" description="Helical" evidence="1">
    <location>
        <begin position="37"/>
        <end position="56"/>
    </location>
</feature>
<keyword evidence="3" id="KW-0675">Receptor</keyword>
<dbReference type="AlphaFoldDB" id="A0A840CRI8"/>